<keyword evidence="2" id="KW-0808">Transferase</keyword>
<dbReference type="SUPFAM" id="SSF69593">
    <property type="entry name" value="Glycerol-3-phosphate (1)-acyltransferase"/>
    <property type="match status" value="1"/>
</dbReference>
<organism evidence="5 6">
    <name type="scientific">Flavihumibacter fluminis</name>
    <dbReference type="NCBI Taxonomy" id="2909236"/>
    <lineage>
        <taxon>Bacteria</taxon>
        <taxon>Pseudomonadati</taxon>
        <taxon>Bacteroidota</taxon>
        <taxon>Chitinophagia</taxon>
        <taxon>Chitinophagales</taxon>
        <taxon>Chitinophagaceae</taxon>
        <taxon>Flavihumibacter</taxon>
    </lineage>
</organism>
<feature type="domain" description="Phospholipid/glycerol acyltransferase" evidence="4">
    <location>
        <begin position="30"/>
        <end position="143"/>
    </location>
</feature>
<evidence type="ECO:0000313" key="6">
    <source>
        <dbReference type="Proteomes" id="UP001200145"/>
    </source>
</evidence>
<keyword evidence="6" id="KW-1185">Reference proteome</keyword>
<comment type="caution">
    <text evidence="5">The sequence shown here is derived from an EMBL/GenBank/DDBJ whole genome shotgun (WGS) entry which is preliminary data.</text>
</comment>
<dbReference type="PANTHER" id="PTHR10434:SF9">
    <property type="entry name" value="PHOSPHOLIPID_GLYCEROL ACYLTRANSFERASE DOMAIN-CONTAINING PROTEIN"/>
    <property type="match status" value="1"/>
</dbReference>
<evidence type="ECO:0000256" key="1">
    <source>
        <dbReference type="ARBA" id="ARBA00005189"/>
    </source>
</evidence>
<dbReference type="Pfam" id="PF01553">
    <property type="entry name" value="Acyltransferase"/>
    <property type="match status" value="1"/>
</dbReference>
<evidence type="ECO:0000256" key="3">
    <source>
        <dbReference type="ARBA" id="ARBA00023315"/>
    </source>
</evidence>
<evidence type="ECO:0000313" key="5">
    <source>
        <dbReference type="EMBL" id="MCF1716929.1"/>
    </source>
</evidence>
<dbReference type="RefSeq" id="WP_234868528.1">
    <property type="nucleotide sequence ID" value="NZ_JAKEVY010000007.1"/>
</dbReference>
<name>A0ABS9BNX3_9BACT</name>
<gene>
    <name evidence="5" type="ORF">L0U88_19970</name>
</gene>
<protein>
    <submittedName>
        <fullName evidence="5">1-acyl-sn-glycerol-3-phosphate acyltransferase</fullName>
    </submittedName>
</protein>
<dbReference type="GO" id="GO:0016746">
    <property type="term" value="F:acyltransferase activity"/>
    <property type="evidence" value="ECO:0007669"/>
    <property type="project" value="UniProtKB-KW"/>
</dbReference>
<dbReference type="InterPro" id="IPR002123">
    <property type="entry name" value="Plipid/glycerol_acylTrfase"/>
</dbReference>
<dbReference type="Proteomes" id="UP001200145">
    <property type="component" value="Unassembled WGS sequence"/>
</dbReference>
<sequence>MTGRLFWKWWWKWKHWKLEGEWPSGLTRAIIIVGPHTSAWDVVTGMAARSVIPIPYAHYLGKKELFDGPFGWFFKATGGVPVDRNSKNNLVEQVVQEFARRQHFVLALSPEGTRKKVERLKTGFWHIAKLARVPIVMAGMDFSKKELKLSKPFYPGESPEADFPKIVDFFAPIKGRYPELGMQDLKGN</sequence>
<comment type="pathway">
    <text evidence="1">Lipid metabolism.</text>
</comment>
<reference evidence="5 6" key="1">
    <citation type="submission" date="2022-01" db="EMBL/GenBank/DDBJ databases">
        <title>Flavihumibacter sp. nov., isolated from sediment of a river.</title>
        <authorList>
            <person name="Liu H."/>
        </authorList>
    </citation>
    <scope>NUCLEOTIDE SEQUENCE [LARGE SCALE GENOMIC DNA]</scope>
    <source>
        <strain evidence="5 6">RY-1</strain>
    </source>
</reference>
<accession>A0ABS9BNX3</accession>
<evidence type="ECO:0000259" key="4">
    <source>
        <dbReference type="SMART" id="SM00563"/>
    </source>
</evidence>
<evidence type="ECO:0000256" key="2">
    <source>
        <dbReference type="ARBA" id="ARBA00022679"/>
    </source>
</evidence>
<dbReference type="PANTHER" id="PTHR10434">
    <property type="entry name" value="1-ACYL-SN-GLYCEROL-3-PHOSPHATE ACYLTRANSFERASE"/>
    <property type="match status" value="1"/>
</dbReference>
<dbReference type="SMART" id="SM00563">
    <property type="entry name" value="PlsC"/>
    <property type="match status" value="1"/>
</dbReference>
<proteinExistence type="predicted"/>
<keyword evidence="3 5" id="KW-0012">Acyltransferase</keyword>
<dbReference type="EMBL" id="JAKEVY010000007">
    <property type="protein sequence ID" value="MCF1716929.1"/>
    <property type="molecule type" value="Genomic_DNA"/>
</dbReference>